<feature type="region of interest" description="Disordered" evidence="3">
    <location>
        <begin position="151"/>
        <end position="190"/>
    </location>
</feature>
<feature type="compositionally biased region" description="Low complexity" evidence="3">
    <location>
        <begin position="20"/>
        <end position="49"/>
    </location>
</feature>
<dbReference type="Pfam" id="PF13365">
    <property type="entry name" value="Trypsin_2"/>
    <property type="match status" value="1"/>
</dbReference>
<evidence type="ECO:0000259" key="5">
    <source>
        <dbReference type="PROSITE" id="PS50106"/>
    </source>
</evidence>
<dbReference type="PRINTS" id="PR00834">
    <property type="entry name" value="PROTEASES2C"/>
</dbReference>
<feature type="transmembrane region" description="Helical" evidence="4">
    <location>
        <begin position="123"/>
        <end position="147"/>
    </location>
</feature>
<feature type="domain" description="PDZ" evidence="5">
    <location>
        <begin position="391"/>
        <end position="470"/>
    </location>
</feature>
<accession>A0ABR7GKU5</accession>
<evidence type="ECO:0000313" key="6">
    <source>
        <dbReference type="EMBL" id="MBC5694947.1"/>
    </source>
</evidence>
<feature type="compositionally biased region" description="Low complexity" evidence="3">
    <location>
        <begin position="151"/>
        <end position="166"/>
    </location>
</feature>
<feature type="compositionally biased region" description="Basic and acidic residues" evidence="3">
    <location>
        <begin position="1"/>
        <end position="14"/>
    </location>
</feature>
<dbReference type="EMBL" id="JACOPK010000002">
    <property type="protein sequence ID" value="MBC5694947.1"/>
    <property type="molecule type" value="Genomic_DNA"/>
</dbReference>
<keyword evidence="4" id="KW-0812">Transmembrane</keyword>
<dbReference type="InterPro" id="IPR001478">
    <property type="entry name" value="PDZ"/>
</dbReference>
<keyword evidence="4" id="KW-1133">Transmembrane helix</keyword>
<keyword evidence="2" id="KW-0378">Hydrolase</keyword>
<evidence type="ECO:0000256" key="3">
    <source>
        <dbReference type="SAM" id="MobiDB-lite"/>
    </source>
</evidence>
<protein>
    <submittedName>
        <fullName evidence="6">Trypsin-like peptidase domain-containing protein</fullName>
    </submittedName>
</protein>
<feature type="compositionally biased region" description="Low complexity" evidence="3">
    <location>
        <begin position="77"/>
        <end position="94"/>
    </location>
</feature>
<keyword evidence="1" id="KW-0645">Protease</keyword>
<dbReference type="InterPro" id="IPR009003">
    <property type="entry name" value="Peptidase_S1_PA"/>
</dbReference>
<evidence type="ECO:0000256" key="2">
    <source>
        <dbReference type="ARBA" id="ARBA00022801"/>
    </source>
</evidence>
<dbReference type="SUPFAM" id="SSF50156">
    <property type="entry name" value="PDZ domain-like"/>
    <property type="match status" value="1"/>
</dbReference>
<keyword evidence="7" id="KW-1185">Reference proteome</keyword>
<evidence type="ECO:0000313" key="7">
    <source>
        <dbReference type="Proteomes" id="UP000641741"/>
    </source>
</evidence>
<dbReference type="RefSeq" id="WP_186969261.1">
    <property type="nucleotide sequence ID" value="NZ_JACOPK010000002.1"/>
</dbReference>
<comment type="caution">
    <text evidence="6">The sequence shown here is derived from an EMBL/GenBank/DDBJ whole genome shotgun (WGS) entry which is preliminary data.</text>
</comment>
<dbReference type="PANTHER" id="PTHR43343:SF3">
    <property type="entry name" value="PROTEASE DO-LIKE 8, CHLOROPLASTIC"/>
    <property type="match status" value="1"/>
</dbReference>
<dbReference type="PROSITE" id="PS50106">
    <property type="entry name" value="PDZ"/>
    <property type="match status" value="1"/>
</dbReference>
<name>A0ABR7GKU5_9FIRM</name>
<dbReference type="Pfam" id="PF13180">
    <property type="entry name" value="PDZ_2"/>
    <property type="match status" value="1"/>
</dbReference>
<feature type="region of interest" description="Disordered" evidence="3">
    <location>
        <begin position="1"/>
        <end position="99"/>
    </location>
</feature>
<feature type="region of interest" description="Disordered" evidence="3">
    <location>
        <begin position="486"/>
        <end position="510"/>
    </location>
</feature>
<sequence>MDDFNNKYENENKNAETSINETPAEPQAQQPNETAPQQTETPQAQQQPQSGEEPRTPFQTPVQHPEYQSPRERSNAQQFQSSQQPPVQQTPQQQNGIPYSDAWHQQNQQSAMPHRSRKSGRRLVIGLCSVAAACLLFAGGAVATYFVTGSSQTDSSASASTDSGSTPTMQINSKPSDSSSSSSDGMSGEDIYKKVSPSVVSVISTTSEGQGSGSGVIMSSDGYIITNNHVVEGAQSVSVQLNDGTSLDATIVGTDEQTDLAVIKVNSSAELTAAEFGDSDELQPGEYAYAIGSPGGVQFANTITGGRISAINRDLTVNDRVMSLIQTDASINNGNSGGALINEYGQVVGITSAKLSGNAFGSATVEGMGFAIPINTAKDIVDEIIQNGYVSGRPSIGITGRNVSSQDGSISGVQVYSIDSRAKAASEGLKVGDVITAVNGTPTPTMDEVNTVKADKKAGDKLTLSVYRISEDKTINLTITLTDAHDLEGDDPAETQQQNQSQNDNSGNYGNYGNGYGSFGGFGGFSSPFSSFGW</sequence>
<dbReference type="PANTHER" id="PTHR43343">
    <property type="entry name" value="PEPTIDASE S12"/>
    <property type="match status" value="1"/>
</dbReference>
<feature type="compositionally biased region" description="Low complexity" evidence="3">
    <location>
        <begin position="496"/>
        <end position="509"/>
    </location>
</feature>
<proteinExistence type="predicted"/>
<dbReference type="SUPFAM" id="SSF50494">
    <property type="entry name" value="Trypsin-like serine proteases"/>
    <property type="match status" value="1"/>
</dbReference>
<dbReference type="Gene3D" id="2.30.42.10">
    <property type="match status" value="1"/>
</dbReference>
<reference evidence="6 7" key="1">
    <citation type="submission" date="2020-08" db="EMBL/GenBank/DDBJ databases">
        <title>Genome public.</title>
        <authorList>
            <person name="Liu C."/>
            <person name="Sun Q."/>
        </authorList>
    </citation>
    <scope>NUCLEOTIDE SEQUENCE [LARGE SCALE GENOMIC DNA]</scope>
    <source>
        <strain evidence="6 7">M2</strain>
    </source>
</reference>
<dbReference type="InterPro" id="IPR051201">
    <property type="entry name" value="Chloro_Bact_Ser_Proteases"/>
</dbReference>
<organism evidence="6 7">
    <name type="scientific">Agathobaculum hominis</name>
    <dbReference type="NCBI Taxonomy" id="2763014"/>
    <lineage>
        <taxon>Bacteria</taxon>
        <taxon>Bacillati</taxon>
        <taxon>Bacillota</taxon>
        <taxon>Clostridia</taxon>
        <taxon>Eubacteriales</taxon>
        <taxon>Butyricicoccaceae</taxon>
        <taxon>Agathobaculum</taxon>
    </lineage>
</organism>
<dbReference type="Gene3D" id="2.40.10.120">
    <property type="match status" value="1"/>
</dbReference>
<evidence type="ECO:0000256" key="4">
    <source>
        <dbReference type="SAM" id="Phobius"/>
    </source>
</evidence>
<evidence type="ECO:0000256" key="1">
    <source>
        <dbReference type="ARBA" id="ARBA00022670"/>
    </source>
</evidence>
<dbReference type="InterPro" id="IPR036034">
    <property type="entry name" value="PDZ_sf"/>
</dbReference>
<keyword evidence="4" id="KW-0472">Membrane</keyword>
<dbReference type="InterPro" id="IPR001940">
    <property type="entry name" value="Peptidase_S1C"/>
</dbReference>
<gene>
    <name evidence="6" type="ORF">H8S02_03150</name>
</gene>
<dbReference type="SMART" id="SM00228">
    <property type="entry name" value="PDZ"/>
    <property type="match status" value="1"/>
</dbReference>
<dbReference type="Proteomes" id="UP000641741">
    <property type="component" value="Unassembled WGS sequence"/>
</dbReference>